<dbReference type="Proteomes" id="UP000887159">
    <property type="component" value="Unassembled WGS sequence"/>
</dbReference>
<evidence type="ECO:0000313" key="2">
    <source>
        <dbReference type="Proteomes" id="UP000887159"/>
    </source>
</evidence>
<dbReference type="AlphaFoldDB" id="A0A8X6VGZ2"/>
<accession>A0A8X6VGZ2</accession>
<sequence>MAHSEDAAKNETLGPRSSRLMVYRSSPEPSRQVTNISCVHWFPHLLTTKSEQPRWRADHSVSIIPIPMIIFLLNYDSS</sequence>
<keyword evidence="2" id="KW-1185">Reference proteome</keyword>
<dbReference type="EMBL" id="BMAU01021272">
    <property type="protein sequence ID" value="GFY07463.1"/>
    <property type="molecule type" value="Genomic_DNA"/>
</dbReference>
<gene>
    <name evidence="1" type="ORF">TNCV_5086481</name>
</gene>
<comment type="caution">
    <text evidence="1">The sequence shown here is derived from an EMBL/GenBank/DDBJ whole genome shotgun (WGS) entry which is preliminary data.</text>
</comment>
<protein>
    <submittedName>
        <fullName evidence="1">Uncharacterized protein</fullName>
    </submittedName>
</protein>
<reference evidence="1" key="1">
    <citation type="submission" date="2020-08" db="EMBL/GenBank/DDBJ databases">
        <title>Multicomponent nature underlies the extraordinary mechanical properties of spider dragline silk.</title>
        <authorList>
            <person name="Kono N."/>
            <person name="Nakamura H."/>
            <person name="Mori M."/>
            <person name="Yoshida Y."/>
            <person name="Ohtoshi R."/>
            <person name="Malay A.D."/>
            <person name="Moran D.A.P."/>
            <person name="Tomita M."/>
            <person name="Numata K."/>
            <person name="Arakawa K."/>
        </authorList>
    </citation>
    <scope>NUCLEOTIDE SEQUENCE</scope>
</reference>
<proteinExistence type="predicted"/>
<name>A0A8X6VGZ2_TRICX</name>
<organism evidence="1 2">
    <name type="scientific">Trichonephila clavipes</name>
    <name type="common">Golden silk orbweaver</name>
    <name type="synonym">Nephila clavipes</name>
    <dbReference type="NCBI Taxonomy" id="2585209"/>
    <lineage>
        <taxon>Eukaryota</taxon>
        <taxon>Metazoa</taxon>
        <taxon>Ecdysozoa</taxon>
        <taxon>Arthropoda</taxon>
        <taxon>Chelicerata</taxon>
        <taxon>Arachnida</taxon>
        <taxon>Araneae</taxon>
        <taxon>Araneomorphae</taxon>
        <taxon>Entelegynae</taxon>
        <taxon>Araneoidea</taxon>
        <taxon>Nephilidae</taxon>
        <taxon>Trichonephila</taxon>
    </lineage>
</organism>
<evidence type="ECO:0000313" key="1">
    <source>
        <dbReference type="EMBL" id="GFY07463.1"/>
    </source>
</evidence>